<evidence type="ECO:0000313" key="1">
    <source>
        <dbReference type="EMBL" id="MBO0329839.1"/>
    </source>
</evidence>
<dbReference type="Proteomes" id="UP000664163">
    <property type="component" value="Unassembled WGS sequence"/>
</dbReference>
<comment type="caution">
    <text evidence="1">The sequence shown here is derived from an EMBL/GenBank/DDBJ whole genome shotgun (WGS) entry which is preliminary data.</text>
</comment>
<keyword evidence="2" id="KW-1185">Reference proteome</keyword>
<evidence type="ECO:0000313" key="2">
    <source>
        <dbReference type="Proteomes" id="UP000664163"/>
    </source>
</evidence>
<organism evidence="1 2">
    <name type="scientific">[Muricauda] lutisoli</name>
    <dbReference type="NCBI Taxonomy" id="2816035"/>
    <lineage>
        <taxon>Bacteria</taxon>
        <taxon>Pseudomonadati</taxon>
        <taxon>Bacteroidota</taxon>
        <taxon>Flavobacteriia</taxon>
        <taxon>Flavobacteriales</taxon>
        <taxon>Flavobacteriaceae</taxon>
        <taxon>Allomuricauda</taxon>
    </lineage>
</organism>
<dbReference type="RefSeq" id="WP_207070289.1">
    <property type="nucleotide sequence ID" value="NZ_JAFLND010000001.1"/>
</dbReference>
<sequence>MKNILLLVFLVISVSCKSQETRETEKINVLFIGNSLTYYHDMPETLQKMLNETASNFNIEQSTFPGMSLDWHLNNIIESRTEDQINTRRKTAGEKTETEIKLSEKDWDVVILQEGTVRLLIPEAKAYKVETAIEEIKNRISNPNCEFILFKTWPSKKEYPKQYCYSKWAIDHTLENDEYCSPEIANLEQEMALINESYDLLAEKYELTASDNGNKFYEILTEYPELSVYGDNIHPNTNGAFLNACIFYQMLTGKKASGLKFNGEIEPKTAGLLKKIAE</sequence>
<dbReference type="PROSITE" id="PS51257">
    <property type="entry name" value="PROKAR_LIPOPROTEIN"/>
    <property type="match status" value="1"/>
</dbReference>
<name>A0ABS3EUD0_9FLAO</name>
<dbReference type="EMBL" id="JAFLND010000001">
    <property type="protein sequence ID" value="MBO0329839.1"/>
    <property type="molecule type" value="Genomic_DNA"/>
</dbReference>
<dbReference type="SUPFAM" id="SSF52266">
    <property type="entry name" value="SGNH hydrolase"/>
    <property type="match status" value="1"/>
</dbReference>
<dbReference type="Gene3D" id="3.40.50.1110">
    <property type="entry name" value="SGNH hydrolase"/>
    <property type="match status" value="1"/>
</dbReference>
<proteinExistence type="predicted"/>
<gene>
    <name evidence="1" type="ORF">J0X13_04725</name>
</gene>
<dbReference type="CDD" id="cd00229">
    <property type="entry name" value="SGNH_hydrolase"/>
    <property type="match status" value="1"/>
</dbReference>
<dbReference type="InterPro" id="IPR036514">
    <property type="entry name" value="SGNH_hydro_sf"/>
</dbReference>
<reference evidence="1 2" key="1">
    <citation type="submission" date="2021-03" db="EMBL/GenBank/DDBJ databases">
        <title>Muricauda sp. CAU 1631 isolated from Incheon.</title>
        <authorList>
            <person name="Kim W."/>
        </authorList>
    </citation>
    <scope>NUCLEOTIDE SEQUENCE [LARGE SCALE GENOMIC DNA]</scope>
    <source>
        <strain evidence="1 2">CAU 1631</strain>
    </source>
</reference>
<accession>A0ABS3EUD0</accession>
<protein>
    <submittedName>
        <fullName evidence="1">DUF4886 domain-containing protein</fullName>
    </submittedName>
</protein>